<dbReference type="PROSITE" id="PS50011">
    <property type="entry name" value="PROTEIN_KINASE_DOM"/>
    <property type="match status" value="1"/>
</dbReference>
<dbReference type="InterPro" id="IPR038357">
    <property type="entry name" value="KEN_sf"/>
</dbReference>
<dbReference type="Pfam" id="PF06479">
    <property type="entry name" value="Ribonuc_2-5A"/>
    <property type="match status" value="1"/>
</dbReference>
<evidence type="ECO:0000259" key="5">
    <source>
        <dbReference type="PROSITE" id="PS50011"/>
    </source>
</evidence>
<dbReference type="SMART" id="SM00248">
    <property type="entry name" value="ANK"/>
    <property type="match status" value="3"/>
</dbReference>
<keyword evidence="3" id="KW-0040">ANK repeat</keyword>
<dbReference type="GO" id="GO:1990604">
    <property type="term" value="C:IRE1-TRAF2-ASK1 complex"/>
    <property type="evidence" value="ECO:0007669"/>
    <property type="project" value="TreeGrafter"/>
</dbReference>
<dbReference type="Gene3D" id="1.10.510.10">
    <property type="entry name" value="Transferase(Phosphotransferase) domain 1"/>
    <property type="match status" value="1"/>
</dbReference>
<dbReference type="SMART" id="SM00220">
    <property type="entry name" value="S_TKc"/>
    <property type="match status" value="1"/>
</dbReference>
<dbReference type="AlphaFoldDB" id="A0AA88QM98"/>
<proteinExistence type="predicted"/>
<dbReference type="InterPro" id="IPR011009">
    <property type="entry name" value="Kinase-like_dom_sf"/>
</dbReference>
<dbReference type="InterPro" id="IPR036770">
    <property type="entry name" value="Ankyrin_rpt-contain_sf"/>
</dbReference>
<evidence type="ECO:0000259" key="6">
    <source>
        <dbReference type="PROSITE" id="PS51392"/>
    </source>
</evidence>
<evidence type="ECO:0000256" key="3">
    <source>
        <dbReference type="PROSITE-ProRule" id="PRU00023"/>
    </source>
</evidence>
<dbReference type="InterPro" id="IPR045133">
    <property type="entry name" value="IRE1/2-like"/>
</dbReference>
<dbReference type="Pfam" id="PF12796">
    <property type="entry name" value="Ank_2"/>
    <property type="match status" value="1"/>
</dbReference>
<evidence type="ECO:0000313" key="8">
    <source>
        <dbReference type="Proteomes" id="UP001187343"/>
    </source>
</evidence>
<dbReference type="GO" id="GO:0005524">
    <property type="term" value="F:ATP binding"/>
    <property type="evidence" value="ECO:0007669"/>
    <property type="project" value="UniProtKB-KW"/>
</dbReference>
<dbReference type="PROSITE" id="PS51392">
    <property type="entry name" value="KEN"/>
    <property type="match status" value="1"/>
</dbReference>
<dbReference type="Pfam" id="PF00023">
    <property type="entry name" value="Ank"/>
    <property type="match status" value="1"/>
</dbReference>
<dbReference type="SUPFAM" id="SSF56112">
    <property type="entry name" value="Protein kinase-like (PK-like)"/>
    <property type="match status" value="1"/>
</dbReference>
<dbReference type="PANTHER" id="PTHR13954:SF28">
    <property type="match status" value="1"/>
</dbReference>
<evidence type="ECO:0000256" key="2">
    <source>
        <dbReference type="ARBA" id="ARBA00022840"/>
    </source>
</evidence>
<dbReference type="InterPro" id="IPR008271">
    <property type="entry name" value="Ser/Thr_kinase_AS"/>
</dbReference>
<feature type="domain" description="Protein kinase" evidence="5">
    <location>
        <begin position="524"/>
        <end position="780"/>
    </location>
</feature>
<dbReference type="GO" id="GO:0051082">
    <property type="term" value="F:unfolded protein binding"/>
    <property type="evidence" value="ECO:0007669"/>
    <property type="project" value="TreeGrafter"/>
</dbReference>
<dbReference type="GO" id="GO:0036498">
    <property type="term" value="P:IRE1-mediated unfolded protein response"/>
    <property type="evidence" value="ECO:0007669"/>
    <property type="project" value="TreeGrafter"/>
</dbReference>
<name>A0AA88QM98_9TELE</name>
<dbReference type="PANTHER" id="PTHR13954">
    <property type="entry name" value="IRE1-RELATED"/>
    <property type="match status" value="1"/>
</dbReference>
<feature type="region of interest" description="Disordered" evidence="4">
    <location>
        <begin position="422"/>
        <end position="460"/>
    </location>
</feature>
<organism evidence="7 8">
    <name type="scientific">Cirrhinus molitorella</name>
    <name type="common">mud carp</name>
    <dbReference type="NCBI Taxonomy" id="172907"/>
    <lineage>
        <taxon>Eukaryota</taxon>
        <taxon>Metazoa</taxon>
        <taxon>Chordata</taxon>
        <taxon>Craniata</taxon>
        <taxon>Vertebrata</taxon>
        <taxon>Euteleostomi</taxon>
        <taxon>Actinopterygii</taxon>
        <taxon>Neopterygii</taxon>
        <taxon>Teleostei</taxon>
        <taxon>Ostariophysi</taxon>
        <taxon>Cypriniformes</taxon>
        <taxon>Cyprinidae</taxon>
        <taxon>Labeoninae</taxon>
        <taxon>Labeonini</taxon>
        <taxon>Cirrhinus</taxon>
    </lineage>
</organism>
<comment type="caution">
    <text evidence="7">The sequence shown here is derived from an EMBL/GenBank/DDBJ whole genome shotgun (WGS) entry which is preliminary data.</text>
</comment>
<dbReference type="PROSITE" id="PS50088">
    <property type="entry name" value="ANK_REPEAT"/>
    <property type="match status" value="1"/>
</dbReference>
<keyword evidence="2" id="KW-0067">ATP-binding</keyword>
<evidence type="ECO:0000256" key="1">
    <source>
        <dbReference type="ARBA" id="ARBA00022741"/>
    </source>
</evidence>
<evidence type="ECO:0000256" key="4">
    <source>
        <dbReference type="SAM" id="MobiDB-lite"/>
    </source>
</evidence>
<dbReference type="InterPro" id="IPR002110">
    <property type="entry name" value="Ankyrin_rpt"/>
</dbReference>
<sequence length="907" mass="103899">MAFQIQVTLPVPVPVPVGPRKTDPLIQCIIENKLKKLRKLIRGRDINGLYPSEVWKDDVTPLTAAVLCKNEEICSYLLDVSADPNKHSTNGLTPLHYAAFTTGVPLSIVERLLTANADPNGYQLQIFTPLQCAVDREREDIVKALLEAGATPVRNYGVNPELDKKVERMICRLSAQGEVLEKVYISFSFFCAVRKKSQMEVYSIYKEHFFEEDPFDRLIYFELYYSVIGQGSEQYRQSAIKWLKDTKSADRYIVGIIKRFPKISQEHWLIALNCLNVALCVSESISPQVFSDLASILTNRLQHFGNAQGERVNHLILKILNVMMQKMSEQKLRIKHSVYEKLIKSLLPLTCPDYSSLIGMWTYSFFAYIYDISPELVALCRLSSVPERILNAAEIEDEAMNKRLQKLNISLKHPSGAVDNLCEETGVPSKSSKKKKKKKKKKIQQEMGSQESEQQDKEELYQDTVVTSIEESNSSVQPFTQPDESSDISKRWCKISCRWRPKLEKLVNIDASRKYKLGNLTLVLTDEFQIAKGSDGTEVFLGLRDDGTEVAVKRMIKSNYQVLKNEEEFLRLPQLDSSSIVKYVDFAEDAHFGYLALQLCEYTLEEYIQDHLPDDSAERNLILKKLVKEVLCSLQVLHHQQSRVLHRDIKPQNVLIDIHGKARLADFGISRRLNLSQTTLRTSIAGTRCWKAKETIDEEVNTGYKRSSDIQVAGMLVYYILSGGHHPFGKGSRCEVNILEGRYSLEHLDDDVAKDLVEWMINEDPNERPTVEQTLAHPFFWTDERRVEYLKKLGNQNEAENCRNVDEELLQAVEKYTDGKSFCEWKTKLPSELVQKLDGKKKGYPENTLGLLRFIRNLHEHYPEDAESINLMASFPDLFGSVFRFAKERGWNSRASLKKFFSSAPQI</sequence>
<dbReference type="InterPro" id="IPR010513">
    <property type="entry name" value="KEN_dom"/>
</dbReference>
<dbReference type="GO" id="GO:0004521">
    <property type="term" value="F:RNA endonuclease activity"/>
    <property type="evidence" value="ECO:0007669"/>
    <property type="project" value="InterPro"/>
</dbReference>
<reference evidence="7" key="1">
    <citation type="submission" date="2023-08" db="EMBL/GenBank/DDBJ databases">
        <title>Chromosome-level Genome Assembly of mud carp (Cirrhinus molitorella).</title>
        <authorList>
            <person name="Liu H."/>
        </authorList>
    </citation>
    <scope>NUCLEOTIDE SEQUENCE</scope>
    <source>
        <strain evidence="7">Prfri</strain>
        <tissue evidence="7">Muscle</tissue>
    </source>
</reference>
<gene>
    <name evidence="7" type="ORF">Q8A67_002773</name>
</gene>
<dbReference type="Gene3D" id="1.25.40.20">
    <property type="entry name" value="Ankyrin repeat-containing domain"/>
    <property type="match status" value="1"/>
</dbReference>
<accession>A0AA88QM98</accession>
<dbReference type="EMBL" id="JAUYZG010000002">
    <property type="protein sequence ID" value="KAK2914374.1"/>
    <property type="molecule type" value="Genomic_DNA"/>
</dbReference>
<dbReference type="InterPro" id="IPR000719">
    <property type="entry name" value="Prot_kinase_dom"/>
</dbReference>
<dbReference type="Proteomes" id="UP001187343">
    <property type="component" value="Unassembled WGS sequence"/>
</dbReference>
<feature type="repeat" description="ANK" evidence="3">
    <location>
        <begin position="90"/>
        <end position="124"/>
    </location>
</feature>
<dbReference type="PROSITE" id="PS00108">
    <property type="entry name" value="PROTEIN_KINASE_ST"/>
    <property type="match status" value="1"/>
</dbReference>
<feature type="domain" description="KEN" evidence="6">
    <location>
        <begin position="783"/>
        <end position="907"/>
    </location>
</feature>
<dbReference type="Gene3D" id="1.20.1440.180">
    <property type="entry name" value="KEN domain"/>
    <property type="match status" value="1"/>
</dbReference>
<dbReference type="Pfam" id="PF00069">
    <property type="entry name" value="Pkinase"/>
    <property type="match status" value="1"/>
</dbReference>
<keyword evidence="1" id="KW-0547">Nucleotide-binding</keyword>
<dbReference type="SUPFAM" id="SSF48403">
    <property type="entry name" value="Ankyrin repeat"/>
    <property type="match status" value="1"/>
</dbReference>
<dbReference type="PROSITE" id="PS50297">
    <property type="entry name" value="ANK_REP_REGION"/>
    <property type="match status" value="1"/>
</dbReference>
<protein>
    <submittedName>
        <fullName evidence="7">Uncharacterized protein</fullName>
    </submittedName>
</protein>
<dbReference type="GO" id="GO:0070059">
    <property type="term" value="P:intrinsic apoptotic signaling pathway in response to endoplasmic reticulum stress"/>
    <property type="evidence" value="ECO:0007669"/>
    <property type="project" value="TreeGrafter"/>
</dbReference>
<dbReference type="GO" id="GO:0006397">
    <property type="term" value="P:mRNA processing"/>
    <property type="evidence" value="ECO:0007669"/>
    <property type="project" value="InterPro"/>
</dbReference>
<evidence type="ECO:0000313" key="7">
    <source>
        <dbReference type="EMBL" id="KAK2914374.1"/>
    </source>
</evidence>
<keyword evidence="8" id="KW-1185">Reference proteome</keyword>
<feature type="compositionally biased region" description="Basic residues" evidence="4">
    <location>
        <begin position="431"/>
        <end position="442"/>
    </location>
</feature>
<dbReference type="GO" id="GO:0004674">
    <property type="term" value="F:protein serine/threonine kinase activity"/>
    <property type="evidence" value="ECO:0007669"/>
    <property type="project" value="InterPro"/>
</dbReference>